<sequence length="177" mass="20458">DVSKKITPCELIYGDTDSTFIKILDESIFNETYAETSLEKKERLISKLMRTVNSIIKELNSKLPNPLELKFEDIAYRVIFKPDRKKAYSYVSLLTNDFKVKGFEAVRSDWSPLARIAQRKVLDILLRHPKNSRDGETEFQTARQFLKALGVKVLQMSTEELLPKVVILSPIRRPPKD</sequence>
<evidence type="ECO:0000256" key="2">
    <source>
        <dbReference type="ARBA" id="ARBA00022679"/>
    </source>
</evidence>
<comment type="caution">
    <text evidence="8">The sequence shown here is derived from an EMBL/GenBank/DDBJ whole genome shotgun (WGS) entry which is preliminary data.</text>
</comment>
<dbReference type="AlphaFoldDB" id="X1B636"/>
<dbReference type="Gene3D" id="3.90.1600.10">
    <property type="entry name" value="Palm domain of DNA polymerase"/>
    <property type="match status" value="1"/>
</dbReference>
<evidence type="ECO:0000256" key="5">
    <source>
        <dbReference type="ARBA" id="ARBA00023125"/>
    </source>
</evidence>
<evidence type="ECO:0000256" key="6">
    <source>
        <dbReference type="ARBA" id="ARBA00049244"/>
    </source>
</evidence>
<evidence type="ECO:0000256" key="3">
    <source>
        <dbReference type="ARBA" id="ARBA00022695"/>
    </source>
</evidence>
<comment type="catalytic activity">
    <reaction evidence="6">
        <text>DNA(n) + a 2'-deoxyribonucleoside 5'-triphosphate = DNA(n+1) + diphosphate</text>
        <dbReference type="Rhea" id="RHEA:22508"/>
        <dbReference type="Rhea" id="RHEA-COMP:17339"/>
        <dbReference type="Rhea" id="RHEA-COMP:17340"/>
        <dbReference type="ChEBI" id="CHEBI:33019"/>
        <dbReference type="ChEBI" id="CHEBI:61560"/>
        <dbReference type="ChEBI" id="CHEBI:173112"/>
        <dbReference type="EC" id="2.7.7.7"/>
    </reaction>
</comment>
<protein>
    <recommendedName>
        <fullName evidence="1">DNA-directed DNA polymerase</fullName>
        <ecNumber evidence="1">2.7.7.7</ecNumber>
    </recommendedName>
</protein>
<evidence type="ECO:0000259" key="7">
    <source>
        <dbReference type="Pfam" id="PF00136"/>
    </source>
</evidence>
<gene>
    <name evidence="8" type="ORF">S01H4_48169</name>
</gene>
<dbReference type="GO" id="GO:0006261">
    <property type="term" value="P:DNA-templated DNA replication"/>
    <property type="evidence" value="ECO:0007669"/>
    <property type="project" value="TreeGrafter"/>
</dbReference>
<dbReference type="Gene3D" id="1.10.132.60">
    <property type="entry name" value="DNA polymerase family B, C-terminal domain"/>
    <property type="match status" value="1"/>
</dbReference>
<keyword evidence="3" id="KW-0548">Nucleotidyltransferase</keyword>
<proteinExistence type="predicted"/>
<evidence type="ECO:0000313" key="8">
    <source>
        <dbReference type="EMBL" id="GAG90530.1"/>
    </source>
</evidence>
<feature type="non-terminal residue" evidence="8">
    <location>
        <position position="1"/>
    </location>
</feature>
<organism evidence="8">
    <name type="scientific">marine sediment metagenome</name>
    <dbReference type="NCBI Taxonomy" id="412755"/>
    <lineage>
        <taxon>unclassified sequences</taxon>
        <taxon>metagenomes</taxon>
        <taxon>ecological metagenomes</taxon>
    </lineage>
</organism>
<dbReference type="InterPro" id="IPR023211">
    <property type="entry name" value="DNA_pol_palm_dom_sf"/>
</dbReference>
<keyword evidence="2" id="KW-0808">Transferase</keyword>
<dbReference type="InterPro" id="IPR017964">
    <property type="entry name" value="DNA-dir_DNA_pol_B_CS"/>
</dbReference>
<dbReference type="PANTHER" id="PTHR10322">
    <property type="entry name" value="DNA POLYMERASE CATALYTIC SUBUNIT"/>
    <property type="match status" value="1"/>
</dbReference>
<dbReference type="InterPro" id="IPR006134">
    <property type="entry name" value="DNA-dir_DNA_pol_B_multi_dom"/>
</dbReference>
<keyword evidence="4" id="KW-0239">DNA-directed DNA polymerase</keyword>
<dbReference type="PANTHER" id="PTHR10322:SF23">
    <property type="entry name" value="DNA POLYMERASE DELTA CATALYTIC SUBUNIT"/>
    <property type="match status" value="1"/>
</dbReference>
<feature type="domain" description="DNA-directed DNA polymerase family B multifunctional" evidence="7">
    <location>
        <begin position="9"/>
        <end position="157"/>
    </location>
</feature>
<keyword evidence="5" id="KW-0238">DNA-binding</keyword>
<dbReference type="Pfam" id="PF00136">
    <property type="entry name" value="DNA_pol_B"/>
    <property type="match status" value="1"/>
</dbReference>
<dbReference type="InterPro" id="IPR050240">
    <property type="entry name" value="DNA_pol_type-B"/>
</dbReference>
<dbReference type="EC" id="2.7.7.7" evidence="1"/>
<dbReference type="EMBL" id="BART01027122">
    <property type="protein sequence ID" value="GAG90530.1"/>
    <property type="molecule type" value="Genomic_DNA"/>
</dbReference>
<dbReference type="GO" id="GO:0000166">
    <property type="term" value="F:nucleotide binding"/>
    <property type="evidence" value="ECO:0007669"/>
    <property type="project" value="InterPro"/>
</dbReference>
<dbReference type="GO" id="GO:0003887">
    <property type="term" value="F:DNA-directed DNA polymerase activity"/>
    <property type="evidence" value="ECO:0007669"/>
    <property type="project" value="UniProtKB-KW"/>
</dbReference>
<dbReference type="SUPFAM" id="SSF56672">
    <property type="entry name" value="DNA/RNA polymerases"/>
    <property type="match status" value="1"/>
</dbReference>
<accession>X1B636</accession>
<dbReference type="GO" id="GO:0003677">
    <property type="term" value="F:DNA binding"/>
    <property type="evidence" value="ECO:0007669"/>
    <property type="project" value="UniProtKB-KW"/>
</dbReference>
<dbReference type="InterPro" id="IPR042087">
    <property type="entry name" value="DNA_pol_B_thumb"/>
</dbReference>
<name>X1B636_9ZZZZ</name>
<evidence type="ECO:0000256" key="1">
    <source>
        <dbReference type="ARBA" id="ARBA00012417"/>
    </source>
</evidence>
<reference evidence="8" key="1">
    <citation type="journal article" date="2014" name="Front. Microbiol.">
        <title>High frequency of phylogenetically diverse reductive dehalogenase-homologous genes in deep subseafloor sedimentary metagenomes.</title>
        <authorList>
            <person name="Kawai M."/>
            <person name="Futagami T."/>
            <person name="Toyoda A."/>
            <person name="Takaki Y."/>
            <person name="Nishi S."/>
            <person name="Hori S."/>
            <person name="Arai W."/>
            <person name="Tsubouchi T."/>
            <person name="Morono Y."/>
            <person name="Uchiyama I."/>
            <person name="Ito T."/>
            <person name="Fujiyama A."/>
            <person name="Inagaki F."/>
            <person name="Takami H."/>
        </authorList>
    </citation>
    <scope>NUCLEOTIDE SEQUENCE</scope>
    <source>
        <strain evidence="8">Expedition CK06-06</strain>
    </source>
</reference>
<dbReference type="InterPro" id="IPR043502">
    <property type="entry name" value="DNA/RNA_pol_sf"/>
</dbReference>
<evidence type="ECO:0000256" key="4">
    <source>
        <dbReference type="ARBA" id="ARBA00022932"/>
    </source>
</evidence>
<dbReference type="PROSITE" id="PS00116">
    <property type="entry name" value="DNA_POLYMERASE_B"/>
    <property type="match status" value="1"/>
</dbReference>